<proteinExistence type="predicted"/>
<organism evidence="1 2">
    <name type="scientific">Angiostrongylus cantonensis</name>
    <name type="common">Rat lungworm</name>
    <dbReference type="NCBI Taxonomy" id="6313"/>
    <lineage>
        <taxon>Eukaryota</taxon>
        <taxon>Metazoa</taxon>
        <taxon>Ecdysozoa</taxon>
        <taxon>Nematoda</taxon>
        <taxon>Chromadorea</taxon>
        <taxon>Rhabditida</taxon>
        <taxon>Rhabditina</taxon>
        <taxon>Rhabditomorpha</taxon>
        <taxon>Strongyloidea</taxon>
        <taxon>Metastrongylidae</taxon>
        <taxon>Angiostrongylus</taxon>
    </lineage>
</organism>
<keyword evidence="1" id="KW-1185">Reference proteome</keyword>
<sequence>MINVEVKYIETFGLWFEHPDSLRKTTEIARRASDQDDNHTVRRLDDGINEVRRILAKTTRCMRRDENWFNGGSRWRDFLALAFYDYRQNTHGFVKRQGHDALSYT</sequence>
<accession>A0A0K0DAJ6</accession>
<dbReference type="WBParaSite" id="ACAC_0000731701-mRNA-1">
    <property type="protein sequence ID" value="ACAC_0000731701-mRNA-1"/>
    <property type="gene ID" value="ACAC_0000731701"/>
</dbReference>
<dbReference type="Proteomes" id="UP000035642">
    <property type="component" value="Unassembled WGS sequence"/>
</dbReference>
<evidence type="ECO:0000313" key="1">
    <source>
        <dbReference type="Proteomes" id="UP000035642"/>
    </source>
</evidence>
<protein>
    <submittedName>
        <fullName evidence="2">Uncharacterized protein</fullName>
    </submittedName>
</protein>
<reference evidence="2" key="2">
    <citation type="submission" date="2017-02" db="UniProtKB">
        <authorList>
            <consortium name="WormBaseParasite"/>
        </authorList>
    </citation>
    <scope>IDENTIFICATION</scope>
</reference>
<name>A0A0K0DAJ6_ANGCA</name>
<reference evidence="1" key="1">
    <citation type="submission" date="2012-09" db="EMBL/GenBank/DDBJ databases">
        <authorList>
            <person name="Martin A.A."/>
        </authorList>
    </citation>
    <scope>NUCLEOTIDE SEQUENCE</scope>
</reference>
<dbReference type="AlphaFoldDB" id="A0A0K0DAJ6"/>
<evidence type="ECO:0000313" key="2">
    <source>
        <dbReference type="WBParaSite" id="ACAC_0000731701-mRNA-1"/>
    </source>
</evidence>